<accession>B9XLE8</accession>
<dbReference type="InterPro" id="IPR013694">
    <property type="entry name" value="VIT"/>
</dbReference>
<dbReference type="Pfam" id="PF13768">
    <property type="entry name" value="VWA_3"/>
    <property type="match status" value="1"/>
</dbReference>
<comment type="caution">
    <text evidence="4">The sequence shown here is derived from an EMBL/GenBank/DDBJ whole genome shotgun (WGS) entry which is preliminary data.</text>
</comment>
<evidence type="ECO:0000313" key="4">
    <source>
        <dbReference type="EMBL" id="EEF59351.1"/>
    </source>
</evidence>
<dbReference type="InterPro" id="IPR036465">
    <property type="entry name" value="vWFA_dom_sf"/>
</dbReference>
<dbReference type="Pfam" id="PF08487">
    <property type="entry name" value="VIT"/>
    <property type="match status" value="1"/>
</dbReference>
<proteinExistence type="predicted"/>
<dbReference type="EMBL" id="ABOX02000029">
    <property type="protein sequence ID" value="EEF59351.1"/>
    <property type="molecule type" value="Genomic_DNA"/>
</dbReference>
<evidence type="ECO:0000313" key="5">
    <source>
        <dbReference type="Proteomes" id="UP000003688"/>
    </source>
</evidence>
<protein>
    <submittedName>
        <fullName evidence="4">Vault protein inter-alpha-trypsin domain protein</fullName>
    </submittedName>
</protein>
<dbReference type="PROSITE" id="PS50234">
    <property type="entry name" value="VWFA"/>
    <property type="match status" value="1"/>
</dbReference>
<dbReference type="Proteomes" id="UP000003688">
    <property type="component" value="Unassembled WGS sequence"/>
</dbReference>
<dbReference type="SMART" id="SM00327">
    <property type="entry name" value="VWA"/>
    <property type="match status" value="1"/>
</dbReference>
<sequence length="723" mass="78539" precursor="true">MRVIRRLTNIFGLTGFLGLAIAMCLSGCAKRPSAVTGLPAGVAMPASAPDSPVENTVPLTPPTSSELVEPGPINIMKATALPGRSYDKLQSEGGEELWVIARNSAKATPNDNKEPGSGALLTKGEGEKEEVPLPLRHTDVKASVHGYIGTVDVQQQFQNPYNAKIEAVYVFPLPHNAAVNEFVMTIGDRHIRGVIRERLEAEQIYQQAKSQGYVASLLTEERPNIFRQSVANIEPGKQIDVNIRYFQTLAYVDGWYEFVFPMVVGPRYNPSHITNGVGAVARNQGGTSGQSTEVQYLKPSERSGHEIALHLDVDAGVSIEEFSCVTHKISKTSTTPEQLSVDLSEGDRIPNKDFVLRYRIAGERIKSNFMVHRDERGGYFTMMLYPPKELGQLGRAPMEMVFVLDCSGSMSGEPIAQAKAAIRHALKQLQPGDSFQIINFSEHASQLGAKPLEATPENIRKGLAYVEALNSDGPTEMIEGIKAALDFPHDPERLRFVCFLTDGFIGNEAEILAAVHERIGASRIFSFGVGSCNRYLLDHLAKMGGGAVAHLGLHDNGAKVMDDFFERVSHPAMTDIKVDWGNLQVSEVYPQQMPDLFVGRPVILTGRFSGANTANIRVTGKAGVQPIELNFPVTLEDSAGNALPSVWARAKIAELADRTTYQANSDLQGEIKQVALDYGLISAFTAFLAVDSSQKTAGNVGTTVPVAVPVPEGVKYETTVPEK</sequence>
<dbReference type="Gene3D" id="3.40.50.410">
    <property type="entry name" value="von Willebrand factor, type A domain"/>
    <property type="match status" value="1"/>
</dbReference>
<feature type="domain" description="VWFA" evidence="2">
    <location>
        <begin position="399"/>
        <end position="568"/>
    </location>
</feature>
<feature type="region of interest" description="Disordered" evidence="1">
    <location>
        <begin position="106"/>
        <end position="130"/>
    </location>
</feature>
<dbReference type="SMART" id="SM00609">
    <property type="entry name" value="VIT"/>
    <property type="match status" value="1"/>
</dbReference>
<organism evidence="4 5">
    <name type="scientific">Pedosphaera parvula (strain Ellin514)</name>
    <dbReference type="NCBI Taxonomy" id="320771"/>
    <lineage>
        <taxon>Bacteria</taxon>
        <taxon>Pseudomonadati</taxon>
        <taxon>Verrucomicrobiota</taxon>
        <taxon>Pedosphaerae</taxon>
        <taxon>Pedosphaerales</taxon>
        <taxon>Pedosphaeraceae</taxon>
        <taxon>Pedosphaera</taxon>
    </lineage>
</organism>
<evidence type="ECO:0000256" key="1">
    <source>
        <dbReference type="SAM" id="MobiDB-lite"/>
    </source>
</evidence>
<gene>
    <name evidence="4" type="ORF">Cflav_PD1899</name>
</gene>
<dbReference type="InterPro" id="IPR002035">
    <property type="entry name" value="VWF_A"/>
</dbReference>
<dbReference type="AlphaFoldDB" id="B9XLE8"/>
<dbReference type="PANTHER" id="PTHR45737:SF6">
    <property type="entry name" value="VON WILLEBRAND FACTOR A DOMAIN-CONTAINING PROTEIN 5A"/>
    <property type="match status" value="1"/>
</dbReference>
<name>B9XLE8_PEDPL</name>
<dbReference type="STRING" id="320771.Cflav_PD1899"/>
<keyword evidence="5" id="KW-1185">Reference proteome</keyword>
<evidence type="ECO:0000259" key="3">
    <source>
        <dbReference type="PROSITE" id="PS51468"/>
    </source>
</evidence>
<evidence type="ECO:0000259" key="2">
    <source>
        <dbReference type="PROSITE" id="PS50234"/>
    </source>
</evidence>
<reference evidence="4 5" key="1">
    <citation type="journal article" date="2011" name="J. Bacteriol.">
        <title>Genome sequence of 'Pedosphaera parvula' Ellin514, an aerobic Verrucomicrobial isolate from pasture soil.</title>
        <authorList>
            <person name="Kant R."/>
            <person name="van Passel M.W."/>
            <person name="Sangwan P."/>
            <person name="Palva A."/>
            <person name="Lucas S."/>
            <person name="Copeland A."/>
            <person name="Lapidus A."/>
            <person name="Glavina Del Rio T."/>
            <person name="Dalin E."/>
            <person name="Tice H."/>
            <person name="Bruce D."/>
            <person name="Goodwin L."/>
            <person name="Pitluck S."/>
            <person name="Chertkov O."/>
            <person name="Larimer F.W."/>
            <person name="Land M.L."/>
            <person name="Hauser L."/>
            <person name="Brettin T.S."/>
            <person name="Detter J.C."/>
            <person name="Han S."/>
            <person name="de Vos W.M."/>
            <person name="Janssen P.H."/>
            <person name="Smidt H."/>
        </authorList>
    </citation>
    <scope>NUCLEOTIDE SEQUENCE [LARGE SCALE GENOMIC DNA]</scope>
    <source>
        <strain evidence="4 5">Ellin514</strain>
    </source>
</reference>
<feature type="domain" description="VIT" evidence="3">
    <location>
        <begin position="119"/>
        <end position="247"/>
    </location>
</feature>
<dbReference type="PANTHER" id="PTHR45737">
    <property type="entry name" value="VON WILLEBRAND FACTOR A DOMAIN-CONTAINING PROTEIN 5A"/>
    <property type="match status" value="1"/>
</dbReference>
<dbReference type="PROSITE" id="PS51468">
    <property type="entry name" value="VIT"/>
    <property type="match status" value="1"/>
</dbReference>
<dbReference type="SUPFAM" id="SSF53300">
    <property type="entry name" value="vWA-like"/>
    <property type="match status" value="1"/>
</dbReference>